<feature type="domain" description="IPT/TIG" evidence="2">
    <location>
        <begin position="92"/>
        <end position="175"/>
    </location>
</feature>
<evidence type="ECO:0000259" key="2">
    <source>
        <dbReference type="SMART" id="SM00429"/>
    </source>
</evidence>
<reference evidence="3" key="1">
    <citation type="journal article" date="2022" name="bioRxiv">
        <title>Genomics of Preaxostyla Flagellates Illuminates Evolutionary Transitions and the Path Towards Mitochondrial Loss.</title>
        <authorList>
            <person name="Novak L.V.F."/>
            <person name="Treitli S.C."/>
            <person name="Pyrih J."/>
            <person name="Halakuc P."/>
            <person name="Pipaliya S.V."/>
            <person name="Vacek V."/>
            <person name="Brzon O."/>
            <person name="Soukal P."/>
            <person name="Eme L."/>
            <person name="Dacks J.B."/>
            <person name="Karnkowska A."/>
            <person name="Elias M."/>
            <person name="Hampl V."/>
        </authorList>
    </citation>
    <scope>NUCLEOTIDE SEQUENCE</scope>
    <source>
        <strain evidence="3">RCP-MX</strain>
    </source>
</reference>
<dbReference type="InterPro" id="IPR014756">
    <property type="entry name" value="Ig_E-set"/>
</dbReference>
<feature type="domain" description="IPT/TIG" evidence="2">
    <location>
        <begin position="1478"/>
        <end position="1578"/>
    </location>
</feature>
<feature type="domain" description="IPT/TIG" evidence="2">
    <location>
        <begin position="1099"/>
        <end position="1192"/>
    </location>
</feature>
<dbReference type="InterPro" id="IPR052387">
    <property type="entry name" value="Fibrocystin"/>
</dbReference>
<dbReference type="SUPFAM" id="SSF81296">
    <property type="entry name" value="E set domains"/>
    <property type="match status" value="11"/>
</dbReference>
<dbReference type="Gene3D" id="2.60.40.10">
    <property type="entry name" value="Immunoglobulins"/>
    <property type="match status" value="12"/>
</dbReference>
<dbReference type="InterPro" id="IPR002909">
    <property type="entry name" value="IPT_dom"/>
</dbReference>
<protein>
    <submittedName>
        <fullName evidence="3">IPT/TIG domain protein</fullName>
    </submittedName>
</protein>
<dbReference type="CDD" id="cd00102">
    <property type="entry name" value="IPT"/>
    <property type="match status" value="1"/>
</dbReference>
<feature type="domain" description="IPT/TIG" evidence="2">
    <location>
        <begin position="1195"/>
        <end position="1276"/>
    </location>
</feature>
<name>A0ABQ8UD88_9EUKA</name>
<sequence>MTNPVLSFTDVSSIPAGASFEWFAGGAFQTLVYTDDGRVFGTGTNERHVLLIGTDTTSRSVLTESTLLRPSMGKLFGLTTLSGGSLAWGLAAPTVTGLAPPSSPSGQTVTVTGTHFRTGVTVTVGGLPCANVQLASATSLQCTLDAALPLGSHAVVVNNTDVGLSATLADAITVVEPVLSVSMLSAQAGWEGDFINVTGAGFTAAAKVQLGVSGALLATTFLSATSLQFAVPAQPNATTVTYEVFVTDTATSDQSPSAGITFSYAPTVTLLSGSHGPPGTNVTVTGTNFVDGAKVRLGTASAHLDITATVTSTTSLTFAVPAQSDAEATIHTGAWPLAVLNSASAGSGLSKETVTLAFLYDPVVSSLSSSAGWPGDLVPLTGRNFATTCRVQLGVSGALLATTFLSATSLRFAVPAQPNAATVTYEVFVTDTATGAQSPSAGVTFSYALCGAFLLACILIDSLWNSTPATVTGLSATHGPATATTSVTVTGTNFVSGAKVRLGWADEIIRTTTTVASITSLTFDMPTQAVAETTLGAARSGAWPVAVLNPASAGSGLSKETGAGLTFSYHLLFMVSPPSIPFHGLTPFDVLSMSFSCPFHGLTPFDVLASHHAAIVTGVSPTRIDRATSTSVTVTGRNFYSGALAHLMPLGGSGTAPADITPTSIAAVERSFTFLMPAQASGVADQLEVHVSMPGASGVYSTQTAAILNYVTLPNLVSVVAVTSNAHSPLAKVGDTVVAIFTANVALNLTQFSLPAVMLAGRVASGNLTYTLSGMRDLQGNQQVATITGTLEVVFDSVAPSLTAVTGASNHAGGPTSAAEGDEVAVTLQADEILAGTPLPTVTVAGRPATVQLTASGTAVTATVTMLGSETLGPIPYTLSGSLCDPAGNCNGSLTPASGSTGVTFAMPPVVQSVIPALRPHGTGDVLLEVRGLRFGSNPTVQVAGQPCPVVLANSSRVVCQSAGGLVGGGYVAVEVTNSVGLSERQDNLLWYQGQVTLASITPAAASQTAGTTATLTLTGTGFATGMGGGAACPTVTVGGQPCVALTCPSATSLACTLTVGPAGATNGPAAVVVTNPSPDVATCTTTQAVGAFYFQGPAPTLSGLTPARGPLAGGQTVHLQGSGLRVVAGGLPTVLVGGQPCTGVAADPAGSTAATGLTCTLPAGAALGSVAVVVTNWDQTTVTLDGGYSYQGPIPTVSWRSPAQGPCGGGTALVLVGTGFRAGVTVTVAGSPCTLMASNGTFLNCTTPAGLAASTAVVVITNSDGTNATTDFAYYAVGLSPVINRLTPSSSNQLAAASIIVTGSNFRAGLTLTIGGLTCPGPAVTASRIRCTLPAPGAAYYGPVDVTVTNADGTTATLTRGYTFTGTAAPVVAGVSPSTISLTSAAVAANSPSADVVLTVTGQNFRAGPVVTLGNQTCASPVVDPTGTNITCTLAVGVGCTAGPTALVVTNADGLSSASNVSGGAESAVVLYFQGAAPALSGVTPAQGPCNLGTPVVLQGTNLRAGLTVWVGGQRCLNATLLPATGALSCLVPPAQNAVVAQLAAAATTAVVSVSVDVVVQNDDLTQATLNQTFAYTTALYPARPALSGALFHLLAQPQVCCYHPRPISYIVRLSPPADRLGH</sequence>
<feature type="domain" description="IPT/TIG" evidence="2">
    <location>
        <begin position="178"/>
        <end position="265"/>
    </location>
</feature>
<keyword evidence="1" id="KW-0732">Signal</keyword>
<evidence type="ECO:0000313" key="4">
    <source>
        <dbReference type="Proteomes" id="UP001141327"/>
    </source>
</evidence>
<feature type="domain" description="IPT/TIG" evidence="2">
    <location>
        <begin position="361"/>
        <end position="448"/>
    </location>
</feature>
<evidence type="ECO:0000313" key="3">
    <source>
        <dbReference type="EMBL" id="KAJ4456411.1"/>
    </source>
</evidence>
<dbReference type="InterPro" id="IPR013783">
    <property type="entry name" value="Ig-like_fold"/>
</dbReference>
<accession>A0ABQ8UD88</accession>
<organism evidence="3 4">
    <name type="scientific">Paratrimastix pyriformis</name>
    <dbReference type="NCBI Taxonomy" id="342808"/>
    <lineage>
        <taxon>Eukaryota</taxon>
        <taxon>Metamonada</taxon>
        <taxon>Preaxostyla</taxon>
        <taxon>Paratrimastigidae</taxon>
        <taxon>Paratrimastix</taxon>
    </lineage>
</organism>
<proteinExistence type="predicted"/>
<dbReference type="SMART" id="SM00429">
    <property type="entry name" value="IPT"/>
    <property type="match status" value="8"/>
</dbReference>
<dbReference type="PANTHER" id="PTHR46769">
    <property type="entry name" value="POLYCYSTIC KIDNEY AND HEPATIC DISEASE 1 (AUTOSOMAL RECESSIVE)-LIKE 1"/>
    <property type="match status" value="1"/>
</dbReference>
<feature type="domain" description="IPT/TIG" evidence="2">
    <location>
        <begin position="1281"/>
        <end position="1368"/>
    </location>
</feature>
<dbReference type="PANTHER" id="PTHR46769:SF2">
    <property type="entry name" value="FIBROCYSTIN-L ISOFORM 2 PRECURSOR-RELATED"/>
    <property type="match status" value="1"/>
</dbReference>
<gene>
    <name evidence="3" type="ORF">PAPYR_8378</name>
</gene>
<dbReference type="EMBL" id="JAPMOS010000071">
    <property type="protein sequence ID" value="KAJ4456411.1"/>
    <property type="molecule type" value="Genomic_DNA"/>
</dbReference>
<feature type="domain" description="IPT/TIG" evidence="2">
    <location>
        <begin position="908"/>
        <end position="993"/>
    </location>
</feature>
<comment type="caution">
    <text evidence="3">The sequence shown here is derived from an EMBL/GenBank/DDBJ whole genome shotgun (WGS) entry which is preliminary data.</text>
</comment>
<keyword evidence="4" id="KW-1185">Reference proteome</keyword>
<dbReference type="Proteomes" id="UP001141327">
    <property type="component" value="Unassembled WGS sequence"/>
</dbReference>
<dbReference type="Pfam" id="PF01833">
    <property type="entry name" value="TIG"/>
    <property type="match status" value="11"/>
</dbReference>
<evidence type="ECO:0000256" key="1">
    <source>
        <dbReference type="ARBA" id="ARBA00022729"/>
    </source>
</evidence>
<dbReference type="CDD" id="cd00603">
    <property type="entry name" value="IPT_PCSR"/>
    <property type="match status" value="3"/>
</dbReference>